<sequence length="328" mass="34654">MSHVAYELSTQPACWERAAELAPARRDGLPRPGERTAFVGCGTSYYMAQAAAALREEAGHGETDAFAASEFPAGRRYDRVVALTRSGTTTEVLDLLAALRDSGAATGTRTRTGSGISTGTGTGTDAGTDTRTRTTVVVGDPDTPAVSLADDVVVLDFADEHSVVQTRFATTALTLLRAHVGRHTPDVVADGHTALAEPLPAGLESCGQFTFLGRGWSVGLAHEAALKMREASLSWSESYPAMEYRHGPISVSGPGTATWAFGEAPEGLAEQVRQTGAQWVAGRLDPLAELVRVHRLAVAVAAQQQLDPDRPRHLTRSVILTAGEEAVR</sequence>
<proteinExistence type="predicted"/>
<dbReference type="RefSeq" id="WP_219668717.1">
    <property type="nucleotide sequence ID" value="NZ_WTFF01000150.1"/>
</dbReference>
<dbReference type="PANTHER" id="PTHR10937">
    <property type="entry name" value="GLUCOSAMINE--FRUCTOSE-6-PHOSPHATE AMINOTRANSFERASE, ISOMERIZING"/>
    <property type="match status" value="1"/>
</dbReference>
<name>A0ABS6Z901_9ACTN</name>
<dbReference type="InterPro" id="IPR035490">
    <property type="entry name" value="GlmS/FrlB_SIS"/>
</dbReference>
<accession>A0ABS6Z901</accession>
<dbReference type="Gene3D" id="3.40.50.10490">
    <property type="entry name" value="Glucose-6-phosphate isomerase like protein, domain 1"/>
    <property type="match status" value="2"/>
</dbReference>
<evidence type="ECO:0000313" key="3">
    <source>
        <dbReference type="EMBL" id="MBW5484234.1"/>
    </source>
</evidence>
<dbReference type="InterPro" id="IPR046348">
    <property type="entry name" value="SIS_dom_sf"/>
</dbReference>
<evidence type="ECO:0000256" key="1">
    <source>
        <dbReference type="SAM" id="MobiDB-lite"/>
    </source>
</evidence>
<dbReference type="EMBL" id="WTFF01000150">
    <property type="protein sequence ID" value="MBW5484234.1"/>
    <property type="molecule type" value="Genomic_DNA"/>
</dbReference>
<evidence type="ECO:0000313" key="4">
    <source>
        <dbReference type="Proteomes" id="UP000812013"/>
    </source>
</evidence>
<dbReference type="GO" id="GO:0016853">
    <property type="term" value="F:isomerase activity"/>
    <property type="evidence" value="ECO:0007669"/>
    <property type="project" value="UniProtKB-KW"/>
</dbReference>
<dbReference type="CDD" id="cd05009">
    <property type="entry name" value="SIS_GlmS_GlmD_2"/>
    <property type="match status" value="1"/>
</dbReference>
<protein>
    <submittedName>
        <fullName evidence="3">Sugar isomerase</fullName>
    </submittedName>
</protein>
<dbReference type="PROSITE" id="PS51464">
    <property type="entry name" value="SIS"/>
    <property type="match status" value="1"/>
</dbReference>
<keyword evidence="4" id="KW-1185">Reference proteome</keyword>
<dbReference type="Proteomes" id="UP000812013">
    <property type="component" value="Unassembled WGS sequence"/>
</dbReference>
<evidence type="ECO:0000259" key="2">
    <source>
        <dbReference type="PROSITE" id="PS51464"/>
    </source>
</evidence>
<feature type="region of interest" description="Disordered" evidence="1">
    <location>
        <begin position="106"/>
        <end position="130"/>
    </location>
</feature>
<dbReference type="InterPro" id="IPR001347">
    <property type="entry name" value="SIS_dom"/>
</dbReference>
<keyword evidence="3" id="KW-0413">Isomerase</keyword>
<comment type="caution">
    <text evidence="3">The sequence shown here is derived from an EMBL/GenBank/DDBJ whole genome shotgun (WGS) entry which is preliminary data.</text>
</comment>
<feature type="compositionally biased region" description="Low complexity" evidence="1">
    <location>
        <begin position="106"/>
        <end position="115"/>
    </location>
</feature>
<gene>
    <name evidence="3" type="ORF">GPJ59_20705</name>
</gene>
<feature type="domain" description="SIS" evidence="2">
    <location>
        <begin position="21"/>
        <end position="163"/>
    </location>
</feature>
<reference evidence="3 4" key="1">
    <citation type="submission" date="2019-12" db="EMBL/GenBank/DDBJ databases">
        <title>Genome sequence of Streptomyces bambusae.</title>
        <authorList>
            <person name="Bansal K."/>
            <person name="Choksket S."/>
            <person name="Korpole S."/>
            <person name="Patil P.B."/>
        </authorList>
    </citation>
    <scope>NUCLEOTIDE SEQUENCE [LARGE SCALE GENOMIC DNA]</scope>
    <source>
        <strain evidence="3 4">SK60</strain>
    </source>
</reference>
<organism evidence="3 4">
    <name type="scientific">Streptomyces bambusae</name>
    <dbReference type="NCBI Taxonomy" id="1550616"/>
    <lineage>
        <taxon>Bacteria</taxon>
        <taxon>Bacillati</taxon>
        <taxon>Actinomycetota</taxon>
        <taxon>Actinomycetes</taxon>
        <taxon>Kitasatosporales</taxon>
        <taxon>Streptomycetaceae</taxon>
        <taxon>Streptomyces</taxon>
    </lineage>
</organism>
<dbReference type="SUPFAM" id="SSF53697">
    <property type="entry name" value="SIS domain"/>
    <property type="match status" value="1"/>
</dbReference>